<dbReference type="Gene3D" id="3.40.50.10140">
    <property type="entry name" value="Toll/interleukin-1 receptor homology (TIR) domain"/>
    <property type="match status" value="1"/>
</dbReference>
<name>A0ABM3H890_9MYRT</name>
<dbReference type="Proteomes" id="UP000827889">
    <property type="component" value="Chromosome 3"/>
</dbReference>
<dbReference type="PANTHER" id="PTHR11017">
    <property type="entry name" value="LEUCINE-RICH REPEAT-CONTAINING PROTEIN"/>
    <property type="match status" value="1"/>
</dbReference>
<dbReference type="Gene3D" id="3.40.50.300">
    <property type="entry name" value="P-loop containing nucleotide triphosphate hydrolases"/>
    <property type="match status" value="1"/>
</dbReference>
<proteinExistence type="predicted"/>
<dbReference type="SUPFAM" id="SSF52540">
    <property type="entry name" value="P-loop containing nucleoside triphosphate hydrolases"/>
    <property type="match status" value="1"/>
</dbReference>
<organism evidence="2 3">
    <name type="scientific">Rhodamnia argentea</name>
    <dbReference type="NCBI Taxonomy" id="178133"/>
    <lineage>
        <taxon>Eukaryota</taxon>
        <taxon>Viridiplantae</taxon>
        <taxon>Streptophyta</taxon>
        <taxon>Embryophyta</taxon>
        <taxon>Tracheophyta</taxon>
        <taxon>Spermatophyta</taxon>
        <taxon>Magnoliopsida</taxon>
        <taxon>eudicotyledons</taxon>
        <taxon>Gunneridae</taxon>
        <taxon>Pentapetalae</taxon>
        <taxon>rosids</taxon>
        <taxon>malvids</taxon>
        <taxon>Myrtales</taxon>
        <taxon>Myrtaceae</taxon>
        <taxon>Myrtoideae</taxon>
        <taxon>Myrteae</taxon>
        <taxon>Australasian group</taxon>
        <taxon>Rhodamnia</taxon>
    </lineage>
</organism>
<dbReference type="GeneID" id="125314482"/>
<protein>
    <submittedName>
        <fullName evidence="3">Disease resistance protein RUN1-like isoform X1</fullName>
    </submittedName>
</protein>
<dbReference type="InterPro" id="IPR044974">
    <property type="entry name" value="Disease_R_plants"/>
</dbReference>
<dbReference type="InterPro" id="IPR035897">
    <property type="entry name" value="Toll_tir_struct_dom_sf"/>
</dbReference>
<dbReference type="RefSeq" id="XP_048132815.1">
    <property type="nucleotide sequence ID" value="XM_048276858.1"/>
</dbReference>
<dbReference type="PANTHER" id="PTHR11017:SF292">
    <property type="entry name" value="AAA+ ATPASE DOMAIN-CONTAINING PROTEIN"/>
    <property type="match status" value="1"/>
</dbReference>
<gene>
    <name evidence="3" type="primary">LOC125314482</name>
</gene>
<dbReference type="InterPro" id="IPR002182">
    <property type="entry name" value="NB-ARC"/>
</dbReference>
<accession>A0ABM3H890</accession>
<sequence length="205" mass="22634">MKRWKKALLDAGSLSGWTLNDGVDESEFIQNIVEKISIDLDRTPLHVAKHPVGIESRMIKLKSLLNMESDDKVVMVGLWGQGGIGKTTLAKALYNAMFRQFEHSCFSANVRETSKGTRGLATLQEILLNDILLSAKRLEVSNVDGGINQIQHGLGHKKVLVILDDVSDLCQLHALVGEGNWFGNGSRIIITTRDKQLLTRSISCV</sequence>
<evidence type="ECO:0000313" key="3">
    <source>
        <dbReference type="RefSeq" id="XP_048132815.1"/>
    </source>
</evidence>
<evidence type="ECO:0000259" key="1">
    <source>
        <dbReference type="Pfam" id="PF00931"/>
    </source>
</evidence>
<evidence type="ECO:0000313" key="2">
    <source>
        <dbReference type="Proteomes" id="UP000827889"/>
    </source>
</evidence>
<reference evidence="3" key="1">
    <citation type="submission" date="2025-08" db="UniProtKB">
        <authorList>
            <consortium name="RefSeq"/>
        </authorList>
    </citation>
    <scope>IDENTIFICATION</scope>
    <source>
        <tissue evidence="3">Leaf</tissue>
    </source>
</reference>
<dbReference type="Pfam" id="PF00931">
    <property type="entry name" value="NB-ARC"/>
    <property type="match status" value="1"/>
</dbReference>
<dbReference type="PRINTS" id="PR00364">
    <property type="entry name" value="DISEASERSIST"/>
</dbReference>
<feature type="domain" description="NB-ARC" evidence="1">
    <location>
        <begin position="60"/>
        <end position="197"/>
    </location>
</feature>
<dbReference type="InterPro" id="IPR027417">
    <property type="entry name" value="P-loop_NTPase"/>
</dbReference>
<keyword evidence="2" id="KW-1185">Reference proteome</keyword>